<gene>
    <name evidence="2" type="ORF">Ciccas_009715</name>
</gene>
<dbReference type="Proteomes" id="UP001626550">
    <property type="component" value="Unassembled WGS sequence"/>
</dbReference>
<dbReference type="AlphaFoldDB" id="A0ABD2PX82"/>
<feature type="compositionally biased region" description="Gly residues" evidence="1">
    <location>
        <begin position="1"/>
        <end position="14"/>
    </location>
</feature>
<evidence type="ECO:0000256" key="1">
    <source>
        <dbReference type="SAM" id="MobiDB-lite"/>
    </source>
</evidence>
<sequence>MVGGEHGGGGGGGDVADAVGDGPEQKIGAGPLVGRTSCIHERRSQVWSQDMRSNELEGCNPIRS</sequence>
<dbReference type="EMBL" id="JBJKFK010002059">
    <property type="protein sequence ID" value="KAL3311703.1"/>
    <property type="molecule type" value="Genomic_DNA"/>
</dbReference>
<name>A0ABD2PX82_9PLAT</name>
<comment type="caution">
    <text evidence="2">The sequence shown here is derived from an EMBL/GenBank/DDBJ whole genome shotgun (WGS) entry which is preliminary data.</text>
</comment>
<organism evidence="2 3">
    <name type="scientific">Cichlidogyrus casuarinus</name>
    <dbReference type="NCBI Taxonomy" id="1844966"/>
    <lineage>
        <taxon>Eukaryota</taxon>
        <taxon>Metazoa</taxon>
        <taxon>Spiralia</taxon>
        <taxon>Lophotrochozoa</taxon>
        <taxon>Platyhelminthes</taxon>
        <taxon>Monogenea</taxon>
        <taxon>Monopisthocotylea</taxon>
        <taxon>Dactylogyridea</taxon>
        <taxon>Ancyrocephalidae</taxon>
        <taxon>Cichlidogyrus</taxon>
    </lineage>
</organism>
<feature type="region of interest" description="Disordered" evidence="1">
    <location>
        <begin position="1"/>
        <end position="33"/>
    </location>
</feature>
<proteinExistence type="predicted"/>
<accession>A0ABD2PX82</accession>
<reference evidence="2 3" key="1">
    <citation type="submission" date="2024-11" db="EMBL/GenBank/DDBJ databases">
        <title>Adaptive evolution of stress response genes in parasites aligns with host niche diversity.</title>
        <authorList>
            <person name="Hahn C."/>
            <person name="Resl P."/>
        </authorList>
    </citation>
    <scope>NUCLEOTIDE SEQUENCE [LARGE SCALE GENOMIC DNA]</scope>
    <source>
        <strain evidence="2">EGGRZ-B1_66</strain>
        <tissue evidence="2">Body</tissue>
    </source>
</reference>
<keyword evidence="3" id="KW-1185">Reference proteome</keyword>
<evidence type="ECO:0000313" key="2">
    <source>
        <dbReference type="EMBL" id="KAL3311703.1"/>
    </source>
</evidence>
<evidence type="ECO:0000313" key="3">
    <source>
        <dbReference type="Proteomes" id="UP001626550"/>
    </source>
</evidence>
<protein>
    <submittedName>
        <fullName evidence="2">Uncharacterized protein</fullName>
    </submittedName>
</protein>